<keyword evidence="4 21" id="KW-0031">Aminopeptidase</keyword>
<evidence type="ECO:0000259" key="23">
    <source>
        <dbReference type="Pfam" id="PF01433"/>
    </source>
</evidence>
<evidence type="ECO:0000256" key="10">
    <source>
        <dbReference type="ARBA" id="ARBA00022729"/>
    </source>
</evidence>
<dbReference type="Gene3D" id="2.60.40.1910">
    <property type="match status" value="1"/>
</dbReference>
<dbReference type="FunFam" id="1.10.390.10:FF:000013">
    <property type="entry name" value="Aminopeptidase N"/>
    <property type="match status" value="1"/>
</dbReference>
<dbReference type="InterPro" id="IPR042097">
    <property type="entry name" value="Aminopeptidase_N-like_N_sf"/>
</dbReference>
<accession>A0A8R1W4E3</accession>
<dbReference type="RefSeq" id="XP_001948350.2">
    <property type="nucleotide sequence ID" value="XM_001948315.3"/>
</dbReference>
<evidence type="ECO:0000256" key="6">
    <source>
        <dbReference type="ARBA" id="ARBA00022622"/>
    </source>
</evidence>
<evidence type="ECO:0000256" key="11">
    <source>
        <dbReference type="ARBA" id="ARBA00022801"/>
    </source>
</evidence>
<name>A0A8R1W4E3_ACYPI</name>
<evidence type="ECO:0000256" key="3">
    <source>
        <dbReference type="ARBA" id="ARBA00010136"/>
    </source>
</evidence>
<feature type="binding site" evidence="20">
    <location>
        <position position="340"/>
    </location>
    <ligand>
        <name>Zn(2+)</name>
        <dbReference type="ChEBI" id="CHEBI:29105"/>
        <note>catalytic</note>
    </ligand>
</feature>
<dbReference type="Pfam" id="PF17900">
    <property type="entry name" value="Peptidase_M1_N"/>
    <property type="match status" value="1"/>
</dbReference>
<evidence type="ECO:0000256" key="13">
    <source>
        <dbReference type="ARBA" id="ARBA00022968"/>
    </source>
</evidence>
<dbReference type="GO" id="GO:0042277">
    <property type="term" value="F:peptide binding"/>
    <property type="evidence" value="ECO:0007669"/>
    <property type="project" value="TreeGrafter"/>
</dbReference>
<feature type="chain" id="PRO_5035849854" description="Aminopeptidase" evidence="22">
    <location>
        <begin position="22"/>
        <end position="913"/>
    </location>
</feature>
<dbReference type="InterPro" id="IPR034016">
    <property type="entry name" value="M1_APN-typ"/>
</dbReference>
<dbReference type="Gene3D" id="1.10.390.10">
    <property type="entry name" value="Neutral Protease Domain 2"/>
    <property type="match status" value="1"/>
</dbReference>
<dbReference type="KEGG" id="api:100165726"/>
<dbReference type="InterPro" id="IPR001930">
    <property type="entry name" value="Peptidase_M1"/>
</dbReference>
<evidence type="ECO:0000256" key="15">
    <source>
        <dbReference type="ARBA" id="ARBA00023049"/>
    </source>
</evidence>
<reference evidence="27" key="1">
    <citation type="submission" date="2010-06" db="EMBL/GenBank/DDBJ databases">
        <authorList>
            <person name="Jiang H."/>
            <person name="Abraham K."/>
            <person name="Ali S."/>
            <person name="Alsbrooks S.L."/>
            <person name="Anim B.N."/>
            <person name="Anosike U.S."/>
            <person name="Attaway T."/>
            <person name="Bandaranaike D.P."/>
            <person name="Battles P.K."/>
            <person name="Bell S.N."/>
            <person name="Bell A.V."/>
            <person name="Beltran B."/>
            <person name="Bickham C."/>
            <person name="Bustamante Y."/>
            <person name="Caleb T."/>
            <person name="Canada A."/>
            <person name="Cardenas V."/>
            <person name="Carter K."/>
            <person name="Chacko J."/>
            <person name="Chandrabose M.N."/>
            <person name="Chavez D."/>
            <person name="Chavez A."/>
            <person name="Chen L."/>
            <person name="Chu H.-S."/>
            <person name="Claassen K.J."/>
            <person name="Cockrell R."/>
            <person name="Collins M."/>
            <person name="Cooper J.A."/>
            <person name="Cree A."/>
            <person name="Curry S.M."/>
            <person name="Da Y."/>
            <person name="Dao M.D."/>
            <person name="Das B."/>
            <person name="Davila M.-L."/>
            <person name="Davy-Carroll L."/>
            <person name="Denson S."/>
            <person name="Dinh H."/>
            <person name="Ebong V.E."/>
            <person name="Edwards J.R."/>
            <person name="Egan A."/>
            <person name="El-Daye J."/>
            <person name="Escobedo L."/>
            <person name="Fernandez S."/>
            <person name="Fernando P.R."/>
            <person name="Flagg N."/>
            <person name="Forbes L.D."/>
            <person name="Fowler R.G."/>
            <person name="Fu Q."/>
            <person name="Gabisi R.A."/>
            <person name="Ganer J."/>
            <person name="Garbino Pronczuk A."/>
            <person name="Garcia R.M."/>
            <person name="Garner T."/>
            <person name="Garrett T.E."/>
            <person name="Gonzalez D.A."/>
            <person name="Hamid H."/>
            <person name="Hawkins E.S."/>
            <person name="Hirani K."/>
            <person name="Hogues M.E."/>
            <person name="Hollins B."/>
            <person name="Hsiao C.-H."/>
            <person name="Jabil R."/>
            <person name="James M.L."/>
            <person name="Jhangiani S.N."/>
            <person name="Johnson B."/>
            <person name="Johnson Q."/>
            <person name="Joshi V."/>
            <person name="Kalu J.B."/>
            <person name="Kam C."/>
            <person name="Kashfia A."/>
            <person name="Keebler J."/>
            <person name="Kisamo H."/>
            <person name="Kovar C.L."/>
            <person name="Lago L.A."/>
            <person name="Lai C.-Y."/>
            <person name="Laidlaw J."/>
            <person name="Lara F."/>
            <person name="Le T.-K."/>
            <person name="Lee S.L."/>
            <person name="Legall F.H."/>
            <person name="Lemon S.J."/>
            <person name="Lewis L.R."/>
            <person name="Li B."/>
            <person name="Liu Y."/>
            <person name="Liu Y.-S."/>
            <person name="Lopez J."/>
            <person name="Lozado R.J."/>
            <person name="Lu J."/>
            <person name="Madu R.C."/>
            <person name="Maheshwari M."/>
            <person name="Maheshwari R."/>
            <person name="Malloy K."/>
            <person name="Martinez E."/>
            <person name="Mathew T."/>
            <person name="Mercado I.C."/>
            <person name="Mercado C."/>
            <person name="Meyer B."/>
            <person name="Montgomery K."/>
            <person name="Morgan M.B."/>
            <person name="Munidasa M."/>
            <person name="Nazareth L.V."/>
            <person name="Nelson J."/>
            <person name="Ng B.M."/>
            <person name="Nguyen N.B."/>
            <person name="Nguyen P.Q."/>
            <person name="Nguyen T."/>
            <person name="Obregon M."/>
            <person name="Okwuonu G.O."/>
            <person name="Onwere C.G."/>
            <person name="Orozco G."/>
            <person name="Parra A."/>
            <person name="Patel S."/>
            <person name="Patil S."/>
            <person name="Perez A."/>
            <person name="Perez Y."/>
            <person name="Pham C."/>
            <person name="Primus E.L."/>
            <person name="Pu L.-L."/>
            <person name="Puazo M."/>
            <person name="Qin X."/>
            <person name="Quiroz J.B."/>
            <person name="Reese J."/>
            <person name="Richards S."/>
            <person name="Rives C.M."/>
            <person name="Robberts R."/>
            <person name="Ruiz S.J."/>
            <person name="Ruiz M.J."/>
            <person name="Santibanez J."/>
            <person name="Schneider B.W."/>
            <person name="Sisson I."/>
            <person name="Smith M."/>
            <person name="Sodergren E."/>
            <person name="Song X.-Z."/>
            <person name="Song B.B."/>
            <person name="Summersgill H."/>
            <person name="Thelus R."/>
            <person name="Thornton R.D."/>
            <person name="Trejos Z.Y."/>
            <person name="Usmani K."/>
            <person name="Vattathil S."/>
            <person name="Villasana D."/>
            <person name="Walker D.L."/>
            <person name="Wang S."/>
            <person name="Wang K."/>
            <person name="White C.S."/>
            <person name="Williams A.C."/>
            <person name="Williamson J."/>
            <person name="Wilson K."/>
            <person name="Woghiren I.O."/>
            <person name="Woodworth J.R."/>
            <person name="Worley K.C."/>
            <person name="Wright R.A."/>
            <person name="Wu W."/>
            <person name="Young L."/>
            <person name="Zhang L."/>
            <person name="Zhang J."/>
            <person name="Zhu Y."/>
            <person name="Muzny D.M."/>
            <person name="Weinstock G."/>
            <person name="Gibbs R.A."/>
        </authorList>
    </citation>
    <scope>NUCLEOTIDE SEQUENCE [LARGE SCALE GENOMIC DNA]</scope>
    <source>
        <strain evidence="27">LSR1</strain>
    </source>
</reference>
<comment type="cofactor">
    <cofactor evidence="20 21">
        <name>Zn(2+)</name>
        <dbReference type="ChEBI" id="CHEBI:29105"/>
    </cofactor>
    <text evidence="20 21">Binds 1 zinc ion per subunit.</text>
</comment>
<feature type="domain" description="Peptidase M1 membrane alanine aminopeptidase" evidence="23">
    <location>
        <begin position="269"/>
        <end position="494"/>
    </location>
</feature>
<evidence type="ECO:0000256" key="16">
    <source>
        <dbReference type="ARBA" id="ARBA00023136"/>
    </source>
</evidence>
<dbReference type="InterPro" id="IPR050344">
    <property type="entry name" value="Peptidase_M1_aminopeptidases"/>
</dbReference>
<dbReference type="InterPro" id="IPR014782">
    <property type="entry name" value="Peptidase_M1_dom"/>
</dbReference>
<dbReference type="InterPro" id="IPR027268">
    <property type="entry name" value="Peptidase_M4/M1_CTD_sf"/>
</dbReference>
<proteinExistence type="inferred from homology"/>
<comment type="similarity">
    <text evidence="3 21">Belongs to the peptidase M1 family.</text>
</comment>
<organism evidence="26 27">
    <name type="scientific">Acyrthosiphon pisum</name>
    <name type="common">Pea aphid</name>
    <dbReference type="NCBI Taxonomy" id="7029"/>
    <lineage>
        <taxon>Eukaryota</taxon>
        <taxon>Metazoa</taxon>
        <taxon>Ecdysozoa</taxon>
        <taxon>Arthropoda</taxon>
        <taxon>Hexapoda</taxon>
        <taxon>Insecta</taxon>
        <taxon>Pterygota</taxon>
        <taxon>Neoptera</taxon>
        <taxon>Paraneoptera</taxon>
        <taxon>Hemiptera</taxon>
        <taxon>Sternorrhyncha</taxon>
        <taxon>Aphidomorpha</taxon>
        <taxon>Aphidoidea</taxon>
        <taxon>Aphididae</taxon>
        <taxon>Macrosiphini</taxon>
        <taxon>Acyrthosiphon</taxon>
    </lineage>
</organism>
<evidence type="ECO:0000256" key="17">
    <source>
        <dbReference type="ARBA" id="ARBA00023180"/>
    </source>
</evidence>
<dbReference type="FunFam" id="2.60.40.1730:FF:000001">
    <property type="entry name" value="Leucyl-cystinyl aminopeptidase"/>
    <property type="match status" value="1"/>
</dbReference>
<keyword evidence="17" id="KW-0325">Glycoprotein</keyword>
<dbReference type="Pfam" id="PF11838">
    <property type="entry name" value="ERAP1_C"/>
    <property type="match status" value="1"/>
</dbReference>
<evidence type="ECO:0000313" key="26">
    <source>
        <dbReference type="EnsemblMetazoa" id="XP_001948350.2"/>
    </source>
</evidence>
<evidence type="ECO:0000256" key="21">
    <source>
        <dbReference type="RuleBase" id="RU364040"/>
    </source>
</evidence>
<dbReference type="GO" id="GO:0005737">
    <property type="term" value="C:cytoplasm"/>
    <property type="evidence" value="ECO:0007669"/>
    <property type="project" value="TreeGrafter"/>
</dbReference>
<evidence type="ECO:0000256" key="7">
    <source>
        <dbReference type="ARBA" id="ARBA00022670"/>
    </source>
</evidence>
<feature type="domain" description="ERAP1-like C-terminal" evidence="24">
    <location>
        <begin position="574"/>
        <end position="871"/>
    </location>
</feature>
<reference evidence="26" key="2">
    <citation type="submission" date="2022-06" db="UniProtKB">
        <authorList>
            <consortium name="EnsemblMetazoa"/>
        </authorList>
    </citation>
    <scope>IDENTIFICATION</scope>
</reference>
<keyword evidence="13" id="KW-0735">Signal-anchor</keyword>
<dbReference type="GO" id="GO:0005886">
    <property type="term" value="C:plasma membrane"/>
    <property type="evidence" value="ECO:0007669"/>
    <property type="project" value="UniProtKB-SubCell"/>
</dbReference>
<feature type="binding site" evidence="20">
    <location>
        <position position="344"/>
    </location>
    <ligand>
        <name>Zn(2+)</name>
        <dbReference type="ChEBI" id="CHEBI:29105"/>
        <note>catalytic</note>
    </ligand>
</feature>
<dbReference type="GO" id="GO:0005615">
    <property type="term" value="C:extracellular space"/>
    <property type="evidence" value="ECO:0007669"/>
    <property type="project" value="TreeGrafter"/>
</dbReference>
<keyword evidence="27" id="KW-1185">Reference proteome</keyword>
<dbReference type="SUPFAM" id="SSF63737">
    <property type="entry name" value="Leukotriene A4 hydrolase N-terminal domain"/>
    <property type="match status" value="1"/>
</dbReference>
<evidence type="ECO:0000256" key="22">
    <source>
        <dbReference type="SAM" id="SignalP"/>
    </source>
</evidence>
<dbReference type="InterPro" id="IPR024571">
    <property type="entry name" value="ERAP1-like_C_dom"/>
</dbReference>
<evidence type="ECO:0000256" key="2">
    <source>
        <dbReference type="ARBA" id="ARBA00004609"/>
    </source>
</evidence>
<keyword evidence="10 22" id="KW-0732">Signal</keyword>
<evidence type="ECO:0000256" key="20">
    <source>
        <dbReference type="PIRSR" id="PIRSR634016-3"/>
    </source>
</evidence>
<dbReference type="GO" id="GO:0006508">
    <property type="term" value="P:proteolysis"/>
    <property type="evidence" value="ECO:0007669"/>
    <property type="project" value="UniProtKB-KW"/>
</dbReference>
<dbReference type="GO" id="GO:0098552">
    <property type="term" value="C:side of membrane"/>
    <property type="evidence" value="ECO:0007669"/>
    <property type="project" value="UniProtKB-KW"/>
</dbReference>
<keyword evidence="7 21" id="KW-0645">Protease</keyword>
<evidence type="ECO:0000256" key="12">
    <source>
        <dbReference type="ARBA" id="ARBA00022833"/>
    </source>
</evidence>
<dbReference type="FunFam" id="2.60.40.1910:FF:000008">
    <property type="entry name" value="Aminopeptidase"/>
    <property type="match status" value="1"/>
</dbReference>
<dbReference type="CDD" id="cd09601">
    <property type="entry name" value="M1_APN-Q_like"/>
    <property type="match status" value="1"/>
</dbReference>
<dbReference type="GO" id="GO:0043171">
    <property type="term" value="P:peptide catabolic process"/>
    <property type="evidence" value="ECO:0007669"/>
    <property type="project" value="TreeGrafter"/>
</dbReference>
<dbReference type="EC" id="3.4.11.-" evidence="21"/>
<feature type="signal peptide" evidence="22">
    <location>
        <begin position="1"/>
        <end position="21"/>
    </location>
</feature>
<dbReference type="PANTHER" id="PTHR11533:SF294">
    <property type="entry name" value="THYROTROPIN-RELEASING HORMONE-DEGRADING ECTOENZYME"/>
    <property type="match status" value="1"/>
</dbReference>
<keyword evidence="6" id="KW-0336">GPI-anchor</keyword>
<feature type="active site" description="Proton acceptor" evidence="19">
    <location>
        <position position="341"/>
    </location>
</feature>
<evidence type="ECO:0000256" key="5">
    <source>
        <dbReference type="ARBA" id="ARBA00022475"/>
    </source>
</evidence>
<protein>
    <recommendedName>
        <fullName evidence="21">Aminopeptidase</fullName>
        <ecNumber evidence="21">3.4.11.-</ecNumber>
    </recommendedName>
</protein>
<dbReference type="PRINTS" id="PR00756">
    <property type="entry name" value="ALADIPTASE"/>
</dbReference>
<evidence type="ECO:0000256" key="4">
    <source>
        <dbReference type="ARBA" id="ARBA00022438"/>
    </source>
</evidence>
<evidence type="ECO:0000256" key="9">
    <source>
        <dbReference type="ARBA" id="ARBA00022723"/>
    </source>
</evidence>
<keyword evidence="12 20" id="KW-0862">Zinc</keyword>
<dbReference type="AlphaFoldDB" id="A0A8R1W4E3"/>
<evidence type="ECO:0000259" key="25">
    <source>
        <dbReference type="Pfam" id="PF17900"/>
    </source>
</evidence>
<keyword evidence="11 21" id="KW-0378">Hydrolase</keyword>
<keyword evidence="5" id="KW-1003">Cell membrane</keyword>
<dbReference type="PANTHER" id="PTHR11533">
    <property type="entry name" value="PROTEASE M1 ZINC METALLOPROTEASE"/>
    <property type="match status" value="1"/>
</dbReference>
<keyword evidence="8" id="KW-0812">Transmembrane</keyword>
<evidence type="ECO:0000256" key="14">
    <source>
        <dbReference type="ARBA" id="ARBA00022989"/>
    </source>
</evidence>
<evidence type="ECO:0000259" key="24">
    <source>
        <dbReference type="Pfam" id="PF11838"/>
    </source>
</evidence>
<evidence type="ECO:0000313" key="27">
    <source>
        <dbReference type="Proteomes" id="UP000007819"/>
    </source>
</evidence>
<dbReference type="SUPFAM" id="SSF55486">
    <property type="entry name" value="Metalloproteases ('zincins'), catalytic domain"/>
    <property type="match status" value="1"/>
</dbReference>
<keyword evidence="14" id="KW-1133">Transmembrane helix</keyword>
<dbReference type="Gene3D" id="1.25.50.20">
    <property type="match status" value="1"/>
</dbReference>
<dbReference type="GO" id="GO:0070006">
    <property type="term" value="F:metalloaminopeptidase activity"/>
    <property type="evidence" value="ECO:0007669"/>
    <property type="project" value="TreeGrafter"/>
</dbReference>
<evidence type="ECO:0000256" key="8">
    <source>
        <dbReference type="ARBA" id="ARBA00022692"/>
    </source>
</evidence>
<feature type="binding site" evidence="20">
    <location>
        <position position="363"/>
    </location>
    <ligand>
        <name>Zn(2+)</name>
        <dbReference type="ChEBI" id="CHEBI:29105"/>
        <note>catalytic</note>
    </ligand>
</feature>
<dbReference type="InterPro" id="IPR045357">
    <property type="entry name" value="Aminopeptidase_N-like_N"/>
</dbReference>
<sequence>MISKVLLLTFVFSLTTKFHNGKGLAALTGDTNNVVKDGPSDAYHLPYTTEPMSYELRITPAIRDNSFRGQVDIVVRAKQYTAEVILNSKDLIVSSVSSFQDLKTNRTTEIKDYVYEERNERLVIKLEKLILPSRLYKFTVVFSGILREDYTGFHKYFYDSGNHSRWIALTQFKPIYARRVFPCYDEPKFKTPYTISISRQKQHSALSNMPLKRIEFNQQSDMVWDHFETTKPIPTYLVAFMVSDFDKNSVNGDNIAMHTRKEYIEYTTYMMGKAPNLLKGVEKFTRIPYMLPKLDLVGIPLLNVYSMENWGLNSYEEFYVTLSDDSQTEEKIQGTMTILHEILHQWFGNMVTAPWWDNEWLNEGMCNYLNYYITSLLEPEWEMVESFVENVYQFALSWDEHDDTHPLTFAVSTPDDIVNAFDTISSDKSAALFRMLECVVGEDYFRISVNKYLDDYAYMVAGPTDLWNTFDYVLYDFDYVIEDGVTINNYMDSWTKQPGYPLITVTSTGSGSYNVSQKRFSLSYPRQTTDDVKWFVGLTYTTETDLDFEELTPSVWLKPTDEHKIMTVPEDSGWIMFNIQSSGFYRVNYDEKNWKLLLIQLITKPDRIHVLNRAQIIDDAFHLSRAALVPYNYYTSLLEYLLMEDHVTPWNTAVTGLSSIMDAIRRYPTEYSMFKKYTKGLADILYDKLSGNQIHNNMTKIGWSKLLSWTCNIGNLRCVKSASTHFDGWMNGQEIPSEMEEASLCVGMKKASTTALSKIHKLYKTTRSPSQKKIILRALACAENLQTLLSHLDLMRLDVANRESLQSFKTVCENVVATPAGVKALIGFLSRKLDTIRSSPIGDDLHKYIAVVYSALAPKVATDDEIIVMDKIRRSVKPGDLKAVLDDIYQKIESNLLWMERDHKKIMKAIIKM</sequence>
<evidence type="ECO:0000256" key="18">
    <source>
        <dbReference type="ARBA" id="ARBA00023288"/>
    </source>
</evidence>
<evidence type="ECO:0000256" key="1">
    <source>
        <dbReference type="ARBA" id="ARBA00004606"/>
    </source>
</evidence>
<dbReference type="Proteomes" id="UP000007819">
    <property type="component" value="Chromosome A1"/>
</dbReference>
<evidence type="ECO:0000256" key="19">
    <source>
        <dbReference type="PIRSR" id="PIRSR634016-1"/>
    </source>
</evidence>
<dbReference type="GeneID" id="100165726"/>
<keyword evidence="9 20" id="KW-0479">Metal-binding</keyword>
<dbReference type="Gene3D" id="2.60.40.1730">
    <property type="entry name" value="tricorn interacting facor f3 domain"/>
    <property type="match status" value="1"/>
</dbReference>
<dbReference type="OrthoDB" id="10031169at2759"/>
<comment type="subcellular location">
    <subcellularLocation>
        <location evidence="2">Cell membrane</location>
        <topology evidence="2">Lipid-anchor</topology>
        <topology evidence="2">GPI-anchor</topology>
    </subcellularLocation>
    <subcellularLocation>
        <location evidence="1">Membrane</location>
        <topology evidence="1">Single-pass type II membrane protein</topology>
    </subcellularLocation>
</comment>
<dbReference type="GO" id="GO:0008270">
    <property type="term" value="F:zinc ion binding"/>
    <property type="evidence" value="ECO:0007669"/>
    <property type="project" value="UniProtKB-UniRule"/>
</dbReference>
<feature type="domain" description="Aminopeptidase N-like N-terminal" evidence="25">
    <location>
        <begin position="51"/>
        <end position="237"/>
    </location>
</feature>
<keyword evidence="15 21" id="KW-0482">Metalloprotease</keyword>
<dbReference type="EnsemblMetazoa" id="XM_001948315.4">
    <property type="protein sequence ID" value="XP_001948350.2"/>
    <property type="gene ID" value="LOC100165726"/>
</dbReference>
<dbReference type="Pfam" id="PF01433">
    <property type="entry name" value="Peptidase_M1"/>
    <property type="match status" value="1"/>
</dbReference>
<keyword evidence="18" id="KW-0449">Lipoprotein</keyword>
<keyword evidence="16" id="KW-0472">Membrane</keyword>